<sequence length="44" mass="5445">MKVSDFKKWINSYVQNKKNTEHDNSKISFFEYLEYIKNLFIPEK</sequence>
<protein>
    <submittedName>
        <fullName evidence="1">Leucyl-tRNA synthetase family protein K01869 leucyl-tRNA synthetase</fullName>
    </submittedName>
</protein>
<accession>D3T8C8</accession>
<dbReference type="Proteomes" id="UP000001552">
    <property type="component" value="Chromosome"/>
</dbReference>
<dbReference type="HOGENOM" id="CLU_3223214_0_0_9"/>
<organism evidence="1 2">
    <name type="scientific">Thermoanaerobacter italicus (strain DSM 9252 / Ab9)</name>
    <dbReference type="NCBI Taxonomy" id="580331"/>
    <lineage>
        <taxon>Bacteria</taxon>
        <taxon>Bacillati</taxon>
        <taxon>Bacillota</taxon>
        <taxon>Clostridia</taxon>
        <taxon>Thermoanaerobacterales</taxon>
        <taxon>Thermoanaerobacteraceae</taxon>
        <taxon>Thermoanaerobacter</taxon>
    </lineage>
</organism>
<name>D3T8C8_THEIA</name>
<dbReference type="AlphaFoldDB" id="D3T8C8"/>
<gene>
    <name evidence="1" type="ordered locus">Thit_0937</name>
</gene>
<proteinExistence type="predicted"/>
<dbReference type="GO" id="GO:0004812">
    <property type="term" value="F:aminoacyl-tRNA ligase activity"/>
    <property type="evidence" value="ECO:0007669"/>
    <property type="project" value="UniProtKB-KW"/>
</dbReference>
<keyword evidence="2" id="KW-1185">Reference proteome</keyword>
<evidence type="ECO:0000313" key="1">
    <source>
        <dbReference type="EMBL" id="ADD02210.1"/>
    </source>
</evidence>
<reference evidence="1" key="1">
    <citation type="submission" date="2010-02" db="EMBL/GenBank/DDBJ databases">
        <title>Complete sequence of Thermoanaerobacter italicus Ab9.</title>
        <authorList>
            <consortium name="US DOE Joint Genome Institute"/>
            <person name="Lucas S."/>
            <person name="Copeland A."/>
            <person name="Lapidus A."/>
            <person name="Cheng J.-F."/>
            <person name="Bruce D."/>
            <person name="Goodwin L."/>
            <person name="Pitluck S."/>
            <person name="Chertkov O."/>
            <person name="Detter J.C."/>
            <person name="Han C."/>
            <person name="Tapia R."/>
            <person name="Land M."/>
            <person name="Hauser L."/>
            <person name="Kyrpides N."/>
            <person name="Mikhailova N."/>
            <person name="Hemme C.L."/>
            <person name="Woyke T."/>
        </authorList>
    </citation>
    <scope>NUCLEOTIDE SEQUENCE [LARGE SCALE GENOMIC DNA]</scope>
    <source>
        <strain evidence="1">Ab9</strain>
    </source>
</reference>
<evidence type="ECO:0000313" key="2">
    <source>
        <dbReference type="Proteomes" id="UP000001552"/>
    </source>
</evidence>
<dbReference type="EMBL" id="CP001936">
    <property type="protein sequence ID" value="ADD02210.1"/>
    <property type="molecule type" value="Genomic_DNA"/>
</dbReference>
<dbReference type="KEGG" id="tit:Thit_0937"/>